<protein>
    <submittedName>
        <fullName evidence="2">Uncharacterized protein</fullName>
    </submittedName>
</protein>
<name>A0A150GAT0_GONPE</name>
<keyword evidence="3" id="KW-1185">Reference proteome</keyword>
<accession>A0A150GAT0</accession>
<reference evidence="3" key="1">
    <citation type="journal article" date="2016" name="Nat. Commun.">
        <title>The Gonium pectorale genome demonstrates co-option of cell cycle regulation during the evolution of multicellularity.</title>
        <authorList>
            <person name="Hanschen E.R."/>
            <person name="Marriage T.N."/>
            <person name="Ferris P.J."/>
            <person name="Hamaji T."/>
            <person name="Toyoda A."/>
            <person name="Fujiyama A."/>
            <person name="Neme R."/>
            <person name="Noguchi H."/>
            <person name="Minakuchi Y."/>
            <person name="Suzuki M."/>
            <person name="Kawai-Toyooka H."/>
            <person name="Smith D.R."/>
            <person name="Sparks H."/>
            <person name="Anderson J."/>
            <person name="Bakaric R."/>
            <person name="Luria V."/>
            <person name="Karger A."/>
            <person name="Kirschner M.W."/>
            <person name="Durand P.M."/>
            <person name="Michod R.E."/>
            <person name="Nozaki H."/>
            <person name="Olson B.J."/>
        </authorList>
    </citation>
    <scope>NUCLEOTIDE SEQUENCE [LARGE SCALE GENOMIC DNA]</scope>
    <source>
        <strain evidence="3">NIES-2863</strain>
    </source>
</reference>
<organism evidence="2 3">
    <name type="scientific">Gonium pectorale</name>
    <name type="common">Green alga</name>
    <dbReference type="NCBI Taxonomy" id="33097"/>
    <lineage>
        <taxon>Eukaryota</taxon>
        <taxon>Viridiplantae</taxon>
        <taxon>Chlorophyta</taxon>
        <taxon>core chlorophytes</taxon>
        <taxon>Chlorophyceae</taxon>
        <taxon>CS clade</taxon>
        <taxon>Chlamydomonadales</taxon>
        <taxon>Volvocaceae</taxon>
        <taxon>Gonium</taxon>
    </lineage>
</organism>
<dbReference type="PANTHER" id="PTHR36337">
    <property type="entry name" value="OBSCURIN-LIKE PROTEIN"/>
    <property type="match status" value="1"/>
</dbReference>
<evidence type="ECO:0000256" key="1">
    <source>
        <dbReference type="SAM" id="MobiDB-lite"/>
    </source>
</evidence>
<dbReference type="STRING" id="33097.A0A150GAT0"/>
<dbReference type="AlphaFoldDB" id="A0A150GAT0"/>
<proteinExistence type="predicted"/>
<dbReference type="EMBL" id="LSYV01000040">
    <property type="protein sequence ID" value="KXZ46956.1"/>
    <property type="molecule type" value="Genomic_DNA"/>
</dbReference>
<dbReference type="OrthoDB" id="551733at2759"/>
<sequence length="609" mass="60441">MAQVADPAGLLGAAVGYVWARLCLQTPLSGPLAAASGPALAEALAEAAVAGSGGAWHPARGTLAALLGGSLGMARLLDMAAAGARPAAAAELLEAHTAGPLFGDTQLLARALLEAARKSLAAAAPPPPRTSSLAAHLVQDTAAATRRLHQLYGAVADSAGGRTWLAALPPAAAGALRDMLDRSFVCAVSVLLTATDALELPQPPSTAAPAPAAAAAADEAAMAVRALGALADLQFCAVQVRAYGDLVARLNAAVAAAPAAAVQPLISLLPCYPALAAAYGGAPAVAISRLAFLLPLAASCLPHAPHFEVAAAAVLPYVYLLLKGAPEQVTQAAHAVWAATLARLCEREGDGEVREPGSGGGGAAGGQSAALVAPAHRSAGGSAAAVEVAASMVPYYMERTCSPPCSAGDVELMEKGLRQAVRSLPGGHPVKAWAVRCLAQQLAAWMGNAPAAAAAPGTAPASPPAAAAAAAGAGPPHAGSPLAPHPGPAASPAAGPTQRAAGALGTLAAELDFPLLPHALAALDELVLGLGHDGRTVVLQELYESWMQCNDYARKPLLDEWLRRAVAAPLAAAAQGRLGWADLRAGAPSGTRGAATWGAPATRLQVRLV</sequence>
<comment type="caution">
    <text evidence="2">The sequence shown here is derived from an EMBL/GenBank/DDBJ whole genome shotgun (WGS) entry which is preliminary data.</text>
</comment>
<dbReference type="PANTHER" id="PTHR36337:SF1">
    <property type="entry name" value="OBSCURIN-LIKE PROTEIN"/>
    <property type="match status" value="1"/>
</dbReference>
<feature type="region of interest" description="Disordered" evidence="1">
    <location>
        <begin position="453"/>
        <end position="498"/>
    </location>
</feature>
<feature type="compositionally biased region" description="Low complexity" evidence="1">
    <location>
        <begin position="453"/>
        <end position="482"/>
    </location>
</feature>
<evidence type="ECO:0000313" key="3">
    <source>
        <dbReference type="Proteomes" id="UP000075714"/>
    </source>
</evidence>
<gene>
    <name evidence="2" type="ORF">GPECTOR_39g450</name>
</gene>
<dbReference type="Proteomes" id="UP000075714">
    <property type="component" value="Unassembled WGS sequence"/>
</dbReference>
<evidence type="ECO:0000313" key="2">
    <source>
        <dbReference type="EMBL" id="KXZ46956.1"/>
    </source>
</evidence>